<keyword evidence="3" id="KW-1185">Reference proteome</keyword>
<dbReference type="RefSeq" id="WP_180942041.1">
    <property type="nucleotide sequence ID" value="NZ_CP133151.1"/>
</dbReference>
<evidence type="ECO:0000313" key="2">
    <source>
        <dbReference type="EMBL" id="WVT06486.1"/>
    </source>
</evidence>
<reference evidence="2" key="1">
    <citation type="submission" date="2023-08" db="EMBL/GenBank/DDBJ databases">
        <title>Complete genome sequence of Sinorhizobium chiapanecum ITTG S70 isolated from Acaciella angustissima nodules in Chiapas-Mexico.</title>
        <authorList>
            <person name="Rincon-Rosales R."/>
            <person name="Rogel M.A."/>
            <person name="Rincon-Medina C.I."/>
            <person name="Guerrero G."/>
            <person name="Manzano-Gomez L.A."/>
            <person name="Lopez-Lopez A."/>
            <person name="Rincon Molina F.A."/>
            <person name="Martinez-Romero E."/>
        </authorList>
    </citation>
    <scope>NUCLEOTIDE SEQUENCE</scope>
    <source>
        <strain evidence="2">ITTG S70</strain>
        <plasmid evidence="2">pSchITTGS70c</plasmid>
    </source>
</reference>
<name>A0ABZ2BGW2_9HYPH</name>
<dbReference type="Proteomes" id="UP001432360">
    <property type="component" value="Plasmid pSchITTGS70c"/>
</dbReference>
<evidence type="ECO:0000313" key="3">
    <source>
        <dbReference type="Proteomes" id="UP001432360"/>
    </source>
</evidence>
<feature type="region of interest" description="Disordered" evidence="1">
    <location>
        <begin position="1"/>
        <end position="21"/>
    </location>
</feature>
<organism evidence="2 3">
    <name type="scientific">Sinorhizobium chiapasense</name>
    <dbReference type="NCBI Taxonomy" id="501572"/>
    <lineage>
        <taxon>Bacteria</taxon>
        <taxon>Pseudomonadati</taxon>
        <taxon>Pseudomonadota</taxon>
        <taxon>Alphaproteobacteria</taxon>
        <taxon>Hyphomicrobiales</taxon>
        <taxon>Rhizobiaceae</taxon>
        <taxon>Sinorhizobium/Ensifer group</taxon>
        <taxon>Sinorhizobium</taxon>
    </lineage>
</organism>
<evidence type="ECO:0000256" key="1">
    <source>
        <dbReference type="SAM" id="MobiDB-lite"/>
    </source>
</evidence>
<accession>A0ABZ2BGW2</accession>
<proteinExistence type="predicted"/>
<keyword evidence="2" id="KW-0614">Plasmid</keyword>
<dbReference type="EMBL" id="CP133151">
    <property type="protein sequence ID" value="WVT06486.1"/>
    <property type="molecule type" value="Genomic_DNA"/>
</dbReference>
<geneLocation type="plasmid" evidence="2 3">
    <name>pSchITTGS70c</name>
</geneLocation>
<protein>
    <submittedName>
        <fullName evidence="2">Uncharacterized protein</fullName>
    </submittedName>
</protein>
<sequence length="48" mass="5203">MADGKGKSANGSQSGARWHSEERFTAFRLERAREQAPIGEDVLASILA</sequence>
<gene>
    <name evidence="2" type="ORF">RB548_24430</name>
</gene>